<dbReference type="Proteomes" id="UP000767291">
    <property type="component" value="Unassembled WGS sequence"/>
</dbReference>
<name>A0ABS4E7V5_9FIRM</name>
<evidence type="ECO:0000313" key="5">
    <source>
        <dbReference type="EMBL" id="MBP1854019.1"/>
    </source>
</evidence>
<dbReference type="InterPro" id="IPR000835">
    <property type="entry name" value="HTH_MarR-typ"/>
</dbReference>
<evidence type="ECO:0000256" key="2">
    <source>
        <dbReference type="ARBA" id="ARBA00023125"/>
    </source>
</evidence>
<dbReference type="SMART" id="SM00347">
    <property type="entry name" value="HTH_MARR"/>
    <property type="match status" value="1"/>
</dbReference>
<accession>A0ABS4E7V5</accession>
<organism evidence="5 6">
    <name type="scientific">Metaclostridioides mangenotii</name>
    <dbReference type="NCBI Taxonomy" id="1540"/>
    <lineage>
        <taxon>Bacteria</taxon>
        <taxon>Bacillati</taxon>
        <taxon>Bacillota</taxon>
        <taxon>Clostridia</taxon>
        <taxon>Peptostreptococcales</taxon>
        <taxon>Peptostreptococcaceae</taxon>
        <taxon>Metaclostridioides</taxon>
    </lineage>
</organism>
<reference evidence="5 6" key="1">
    <citation type="submission" date="2021-03" db="EMBL/GenBank/DDBJ databases">
        <title>Genomic Encyclopedia of Type Strains, Phase IV (KMG-IV): sequencing the most valuable type-strain genomes for metagenomic binning, comparative biology and taxonomic classification.</title>
        <authorList>
            <person name="Goeker M."/>
        </authorList>
    </citation>
    <scope>NUCLEOTIDE SEQUENCE [LARGE SCALE GENOMIC DNA]</scope>
    <source>
        <strain evidence="5 6">DSM 1289</strain>
    </source>
</reference>
<feature type="domain" description="HTH marR-type" evidence="4">
    <location>
        <begin position="1"/>
        <end position="133"/>
    </location>
</feature>
<gene>
    <name evidence="5" type="ORF">J2Z43_000409</name>
</gene>
<dbReference type="Pfam" id="PF12802">
    <property type="entry name" value="MarR_2"/>
    <property type="match status" value="1"/>
</dbReference>
<dbReference type="InterPro" id="IPR023187">
    <property type="entry name" value="Tscrpt_reg_MarR-type_CS"/>
</dbReference>
<dbReference type="PRINTS" id="PR00598">
    <property type="entry name" value="HTHMARR"/>
</dbReference>
<dbReference type="Gene3D" id="1.10.10.10">
    <property type="entry name" value="Winged helix-like DNA-binding domain superfamily/Winged helix DNA-binding domain"/>
    <property type="match status" value="1"/>
</dbReference>
<keyword evidence="3" id="KW-0804">Transcription</keyword>
<dbReference type="InterPro" id="IPR036388">
    <property type="entry name" value="WH-like_DNA-bd_sf"/>
</dbReference>
<dbReference type="InterPro" id="IPR036390">
    <property type="entry name" value="WH_DNA-bd_sf"/>
</dbReference>
<dbReference type="PROSITE" id="PS50995">
    <property type="entry name" value="HTH_MARR_2"/>
    <property type="match status" value="1"/>
</dbReference>
<dbReference type="PROSITE" id="PS01117">
    <property type="entry name" value="HTH_MARR_1"/>
    <property type="match status" value="1"/>
</dbReference>
<dbReference type="PANTHER" id="PTHR42756:SF2">
    <property type="entry name" value="MARR FAMILY REGULATORY PROTEIN"/>
    <property type="match status" value="1"/>
</dbReference>
<dbReference type="EMBL" id="JAGGJX010000001">
    <property type="protein sequence ID" value="MBP1854019.1"/>
    <property type="molecule type" value="Genomic_DNA"/>
</dbReference>
<dbReference type="RefSeq" id="WP_209455606.1">
    <property type="nucleotide sequence ID" value="NZ_BAAACS010000017.1"/>
</dbReference>
<keyword evidence="1" id="KW-0805">Transcription regulation</keyword>
<proteinExistence type="predicted"/>
<evidence type="ECO:0000259" key="4">
    <source>
        <dbReference type="PROSITE" id="PS50995"/>
    </source>
</evidence>
<evidence type="ECO:0000256" key="1">
    <source>
        <dbReference type="ARBA" id="ARBA00023015"/>
    </source>
</evidence>
<evidence type="ECO:0000256" key="3">
    <source>
        <dbReference type="ARBA" id="ARBA00023163"/>
    </source>
</evidence>
<sequence length="149" mass="17085">MESIGKLNAAIYRNMDSIVNSKLKDLPIRSGQQDFFYVVSINEGITQKELSEHLYIGKSTTAKAIKNLVDSGYIRKEKDEKDKRSDRLYLTEKGREISPRIQQGFIEVVNVAMKDLSDEEIETSIKLLNKILNNVHKKKIKINSNIDEL</sequence>
<keyword evidence="2 5" id="KW-0238">DNA-binding</keyword>
<evidence type="ECO:0000313" key="6">
    <source>
        <dbReference type="Proteomes" id="UP000767291"/>
    </source>
</evidence>
<protein>
    <submittedName>
        <fullName evidence="5">DNA-binding MarR family transcriptional regulator</fullName>
    </submittedName>
</protein>
<dbReference type="PANTHER" id="PTHR42756">
    <property type="entry name" value="TRANSCRIPTIONAL REGULATOR, MARR"/>
    <property type="match status" value="1"/>
</dbReference>
<dbReference type="SUPFAM" id="SSF46785">
    <property type="entry name" value="Winged helix' DNA-binding domain"/>
    <property type="match status" value="1"/>
</dbReference>
<keyword evidence="6" id="KW-1185">Reference proteome</keyword>
<comment type="caution">
    <text evidence="5">The sequence shown here is derived from an EMBL/GenBank/DDBJ whole genome shotgun (WGS) entry which is preliminary data.</text>
</comment>
<dbReference type="GO" id="GO:0003677">
    <property type="term" value="F:DNA binding"/>
    <property type="evidence" value="ECO:0007669"/>
    <property type="project" value="UniProtKB-KW"/>
</dbReference>